<comment type="caution">
    <text evidence="4">The sequence shown here is derived from an EMBL/GenBank/DDBJ whole genome shotgun (WGS) entry which is preliminary data.</text>
</comment>
<keyword evidence="1" id="KW-0479">Metal-binding</keyword>
<dbReference type="RefSeq" id="WP_075755295.1">
    <property type="nucleotide sequence ID" value="NZ_CP146991.1"/>
</dbReference>
<organism evidence="4 5">
    <name type="scientific">Sporomusa sphaeroides DSM 2875</name>
    <dbReference type="NCBI Taxonomy" id="1337886"/>
    <lineage>
        <taxon>Bacteria</taxon>
        <taxon>Bacillati</taxon>
        <taxon>Bacillota</taxon>
        <taxon>Negativicutes</taxon>
        <taxon>Selenomonadales</taxon>
        <taxon>Sporomusaceae</taxon>
        <taxon>Sporomusa</taxon>
    </lineage>
</organism>
<evidence type="ECO:0000313" key="5">
    <source>
        <dbReference type="Proteomes" id="UP000245702"/>
    </source>
</evidence>
<evidence type="ECO:0000313" key="4">
    <source>
        <dbReference type="EMBL" id="CVK17536.1"/>
    </source>
</evidence>
<name>A0ABP2C1P9_9FIRM</name>
<reference evidence="4 5" key="1">
    <citation type="submission" date="2016-01" db="EMBL/GenBank/DDBJ databases">
        <authorList>
            <person name="Brown R."/>
        </authorList>
    </citation>
    <scope>NUCLEOTIDE SEQUENCE [LARGE SCALE GENOMIC DNA]</scope>
    <source>
        <strain evidence="4">Sporomusa sphaeroides DSM 2875</strain>
    </source>
</reference>
<accession>A0ABP2C1P9</accession>
<dbReference type="EMBL" id="FCOW01000001">
    <property type="protein sequence ID" value="CVK17536.1"/>
    <property type="molecule type" value="Genomic_DNA"/>
</dbReference>
<dbReference type="InterPro" id="IPR014905">
    <property type="entry name" value="HIRAN"/>
</dbReference>
<evidence type="ECO:0000256" key="1">
    <source>
        <dbReference type="ARBA" id="ARBA00022723"/>
    </source>
</evidence>
<protein>
    <submittedName>
        <fullName evidence="4">HIRAN domain protein</fullName>
    </submittedName>
</protein>
<sequence>MLKSIVTTIGNALVAKGISRPEAFQKAWGMARSKFFTKAVGVTVGNRQEALKRLAQYERELVKVYLVHESNNPVDANAVAVVVTVAGSKEYKIGYIKAKYTALLARVIDKVGGKLGAAVENITGGGGVKRYGLNISYALGA</sequence>
<keyword evidence="2" id="KW-0378">Hydrolase</keyword>
<gene>
    <name evidence="4" type="ORF">SSPH_00170</name>
</gene>
<evidence type="ECO:0000256" key="2">
    <source>
        <dbReference type="ARBA" id="ARBA00022801"/>
    </source>
</evidence>
<evidence type="ECO:0000259" key="3">
    <source>
        <dbReference type="Pfam" id="PF08797"/>
    </source>
</evidence>
<proteinExistence type="predicted"/>
<dbReference type="Gene3D" id="3.30.70.2330">
    <property type="match status" value="1"/>
</dbReference>
<keyword evidence="5" id="KW-1185">Reference proteome</keyword>
<dbReference type="Proteomes" id="UP000245702">
    <property type="component" value="Unassembled WGS sequence"/>
</dbReference>
<feature type="domain" description="HIRAN" evidence="3">
    <location>
        <begin position="45"/>
        <end position="121"/>
    </location>
</feature>
<dbReference type="Pfam" id="PF08797">
    <property type="entry name" value="HIRAN"/>
    <property type="match status" value="1"/>
</dbReference>